<accession>A0A7Y9Y0Q2</accession>
<comment type="caution">
    <text evidence="3">The sequence shown here is derived from an EMBL/GenBank/DDBJ whole genome shotgun (WGS) entry which is preliminary data.</text>
</comment>
<gene>
    <name evidence="3" type="ORF">FHS75_003191</name>
</gene>
<feature type="compositionally biased region" description="Polar residues" evidence="1">
    <location>
        <begin position="36"/>
        <end position="50"/>
    </location>
</feature>
<evidence type="ECO:0000313" key="4">
    <source>
        <dbReference type="Proteomes" id="UP000522081"/>
    </source>
</evidence>
<reference evidence="3 4" key="1">
    <citation type="submission" date="2020-07" db="EMBL/GenBank/DDBJ databases">
        <title>Genomic Encyclopedia of Type Strains, Phase IV (KMG-IV): sequencing the most valuable type-strain genomes for metagenomic binning, comparative biology and taxonomic classification.</title>
        <authorList>
            <person name="Goeker M."/>
        </authorList>
    </citation>
    <scope>NUCLEOTIDE SEQUENCE [LARGE SCALE GENOMIC DNA]</scope>
    <source>
        <strain evidence="3 4">DSM 29043</strain>
    </source>
</reference>
<feature type="signal peptide" evidence="2">
    <location>
        <begin position="1"/>
        <end position="30"/>
    </location>
</feature>
<evidence type="ECO:0000256" key="2">
    <source>
        <dbReference type="SAM" id="SignalP"/>
    </source>
</evidence>
<keyword evidence="2" id="KW-0732">Signal</keyword>
<organism evidence="3 4">
    <name type="scientific">Novosphingobium marinum</name>
    <dbReference type="NCBI Taxonomy" id="1514948"/>
    <lineage>
        <taxon>Bacteria</taxon>
        <taxon>Pseudomonadati</taxon>
        <taxon>Pseudomonadota</taxon>
        <taxon>Alphaproteobacteria</taxon>
        <taxon>Sphingomonadales</taxon>
        <taxon>Sphingomonadaceae</taxon>
        <taxon>Novosphingobium</taxon>
    </lineage>
</organism>
<dbReference type="RefSeq" id="WP_179408643.1">
    <property type="nucleotide sequence ID" value="NZ_JACBZF010000007.1"/>
</dbReference>
<protein>
    <recommendedName>
        <fullName evidence="5">DUF3604 domain-containing protein</fullName>
    </recommendedName>
</protein>
<evidence type="ECO:0008006" key="5">
    <source>
        <dbReference type="Google" id="ProtNLM"/>
    </source>
</evidence>
<feature type="non-terminal residue" evidence="3">
    <location>
        <position position="80"/>
    </location>
</feature>
<evidence type="ECO:0000313" key="3">
    <source>
        <dbReference type="EMBL" id="NYH96840.1"/>
    </source>
</evidence>
<feature type="chain" id="PRO_5031543056" description="DUF3604 domain-containing protein" evidence="2">
    <location>
        <begin position="31"/>
        <end position="80"/>
    </location>
</feature>
<dbReference type="Pfam" id="PF12228">
    <property type="entry name" value="DUF3604"/>
    <property type="match status" value="1"/>
</dbReference>
<feature type="region of interest" description="Disordered" evidence="1">
    <location>
        <begin position="29"/>
        <end position="50"/>
    </location>
</feature>
<keyword evidence="4" id="KW-1185">Reference proteome</keyword>
<sequence length="80" mass="8345">MAKKMRMALAGATILSGAAAIALTAGWAGAQDAPEPTTTGPASESRTTTTYSPVLQEPLENNLYFGDLHLHTNLSPDAFL</sequence>
<proteinExistence type="predicted"/>
<name>A0A7Y9Y0Q2_9SPHN</name>
<dbReference type="EMBL" id="JACBZF010000007">
    <property type="protein sequence ID" value="NYH96840.1"/>
    <property type="molecule type" value="Genomic_DNA"/>
</dbReference>
<evidence type="ECO:0000256" key="1">
    <source>
        <dbReference type="SAM" id="MobiDB-lite"/>
    </source>
</evidence>
<dbReference type="InterPro" id="IPR022028">
    <property type="entry name" value="DUF3604"/>
</dbReference>
<dbReference type="Proteomes" id="UP000522081">
    <property type="component" value="Unassembled WGS sequence"/>
</dbReference>
<dbReference type="AlphaFoldDB" id="A0A7Y9Y0Q2"/>